<organism evidence="1 2">
    <name type="scientific">Mycteria americana</name>
    <name type="common">Wood stork</name>
    <dbReference type="NCBI Taxonomy" id="33587"/>
    <lineage>
        <taxon>Eukaryota</taxon>
        <taxon>Metazoa</taxon>
        <taxon>Chordata</taxon>
        <taxon>Craniata</taxon>
        <taxon>Vertebrata</taxon>
        <taxon>Euteleostomi</taxon>
        <taxon>Archelosauria</taxon>
        <taxon>Archosauria</taxon>
        <taxon>Dinosauria</taxon>
        <taxon>Saurischia</taxon>
        <taxon>Theropoda</taxon>
        <taxon>Coelurosauria</taxon>
        <taxon>Aves</taxon>
        <taxon>Neognathae</taxon>
        <taxon>Neoaves</taxon>
        <taxon>Aequornithes</taxon>
        <taxon>Ciconiiformes</taxon>
        <taxon>Ciconiidae</taxon>
        <taxon>Mycteria</taxon>
    </lineage>
</organism>
<dbReference type="EMBL" id="JAUNZN010000016">
    <property type="protein sequence ID" value="KAK4811987.1"/>
    <property type="molecule type" value="Genomic_DNA"/>
</dbReference>
<sequence>MRPEKYFWFCTLAAVPNRRRGFQYNQVRMPERDVSISFRAPLSTSHCANSSPNPPRPPVMMLFSYKQTDQFSRNYRGLAPVGNQAPHSRSLTLSPRSEMGERIGRAKIHLSHFNLSSLIHLLVVLMFFSGPTLGYVSIANELAYDAGALRANFCHVGCVHRTSSGSLDNCLLFREIRLILPLCHQKLGGAVDSLEGREALQRGLDRLEH</sequence>
<name>A0AAN7NAZ3_MYCAM</name>
<accession>A0AAN7NAZ3</accession>
<dbReference type="AlphaFoldDB" id="A0AAN7NAZ3"/>
<protein>
    <submittedName>
        <fullName evidence="1">Uncharacterized protein</fullName>
    </submittedName>
</protein>
<dbReference type="Proteomes" id="UP001333110">
    <property type="component" value="Unassembled WGS sequence"/>
</dbReference>
<proteinExistence type="predicted"/>
<keyword evidence="2" id="KW-1185">Reference proteome</keyword>
<evidence type="ECO:0000313" key="1">
    <source>
        <dbReference type="EMBL" id="KAK4811987.1"/>
    </source>
</evidence>
<gene>
    <name evidence="1" type="ORF">QYF61_022983</name>
</gene>
<evidence type="ECO:0000313" key="2">
    <source>
        <dbReference type="Proteomes" id="UP001333110"/>
    </source>
</evidence>
<reference evidence="1 2" key="1">
    <citation type="journal article" date="2023" name="J. Hered.">
        <title>Chromosome-level genome of the wood stork (Mycteria americana) provides insight into avian chromosome evolution.</title>
        <authorList>
            <person name="Flamio R. Jr."/>
            <person name="Ramstad K.M."/>
        </authorList>
    </citation>
    <scope>NUCLEOTIDE SEQUENCE [LARGE SCALE GENOMIC DNA]</scope>
    <source>
        <strain evidence="1">JAX WOST 10</strain>
    </source>
</reference>
<comment type="caution">
    <text evidence="1">The sequence shown here is derived from an EMBL/GenBank/DDBJ whole genome shotgun (WGS) entry which is preliminary data.</text>
</comment>